<reference evidence="4 5" key="1">
    <citation type="journal article" date="2022" name="IScience">
        <title>An ultrasensitive nanofiber-based assay for enzymatic hydrolysis and deep-sea microbial degradation of cellulose.</title>
        <authorList>
            <person name="Tsudome M."/>
            <person name="Tachioka M."/>
            <person name="Miyazaki M."/>
            <person name="Uchimura K."/>
            <person name="Tsuda M."/>
            <person name="Takaki Y."/>
            <person name="Deguchi S."/>
        </authorList>
    </citation>
    <scope>NUCLEOTIDE SEQUENCE [LARGE SCALE GENOMIC DNA]</scope>
    <source>
        <strain evidence="4 5">GE09</strain>
    </source>
</reference>
<dbReference type="GO" id="GO:0003824">
    <property type="term" value="F:catalytic activity"/>
    <property type="evidence" value="ECO:0007669"/>
    <property type="project" value="InterPro"/>
</dbReference>
<keyword evidence="5" id="KW-1185">Reference proteome</keyword>
<dbReference type="RefSeq" id="WP_236981883.1">
    <property type="nucleotide sequence ID" value="NZ_AP023086.1"/>
</dbReference>
<keyword evidence="2" id="KW-1133">Transmembrane helix</keyword>
<dbReference type="Proteomes" id="UP001320119">
    <property type="component" value="Chromosome"/>
</dbReference>
<keyword evidence="2" id="KW-0472">Membrane</keyword>
<name>A0AAN1WHV8_9GAMM</name>
<dbReference type="Pfam" id="PF03372">
    <property type="entry name" value="Exo_endo_phos"/>
    <property type="match status" value="1"/>
</dbReference>
<dbReference type="InterPro" id="IPR005135">
    <property type="entry name" value="Endo/exonuclease/phosphatase"/>
</dbReference>
<proteinExistence type="predicted"/>
<feature type="transmembrane region" description="Helical" evidence="2">
    <location>
        <begin position="61"/>
        <end position="80"/>
    </location>
</feature>
<dbReference type="AlphaFoldDB" id="A0AAN1WHV8"/>
<feature type="region of interest" description="Disordered" evidence="1">
    <location>
        <begin position="325"/>
        <end position="362"/>
    </location>
</feature>
<sequence length="362" mass="41056">MLFIGLSLTTGLIVLAAMLPISHCSHWIVRGLDFPRFQLAVIGAATAVICILGLDFSQPQSWLLVLLNMAATLYQLWWIAPYTPCWPKQVKRTAPHSKHALVRILSSNVLMPNKNADALIDIIKARNPDIVVTLESNQWWEDQIKTIEAQYPHTIKCPKENLYGMHVYSKHALHDGSVKYLIDDDIPSIEASITLANNRSVRLHFLHPTPPSPTESETSQDRDSELILVAKKLANFQDPVIVTGDLNDVAWSKTTRLFRHQSGLKDPRIGRGMFNTFHAGYWFLRWPLDHLFHSDHFQLKTMARIKLKGSDHFALFTELSLANDSNKTTTDTQPDALSDDEKSLMRQRKQEQQAKATNNHNG</sequence>
<dbReference type="SUPFAM" id="SSF56219">
    <property type="entry name" value="DNase I-like"/>
    <property type="match status" value="1"/>
</dbReference>
<evidence type="ECO:0000259" key="3">
    <source>
        <dbReference type="Pfam" id="PF03372"/>
    </source>
</evidence>
<evidence type="ECO:0000313" key="5">
    <source>
        <dbReference type="Proteomes" id="UP001320119"/>
    </source>
</evidence>
<keyword evidence="2" id="KW-0812">Transmembrane</keyword>
<evidence type="ECO:0000256" key="1">
    <source>
        <dbReference type="SAM" id="MobiDB-lite"/>
    </source>
</evidence>
<feature type="compositionally biased region" description="Basic and acidic residues" evidence="1">
    <location>
        <begin position="339"/>
        <end position="352"/>
    </location>
</feature>
<dbReference type="InterPro" id="IPR036691">
    <property type="entry name" value="Endo/exonu/phosph_ase_sf"/>
</dbReference>
<gene>
    <name evidence="4" type="ORF">MARGE09_P2104</name>
</gene>
<organism evidence="4 5">
    <name type="scientific">Marinagarivorans cellulosilyticus</name>
    <dbReference type="NCBI Taxonomy" id="2721545"/>
    <lineage>
        <taxon>Bacteria</taxon>
        <taxon>Pseudomonadati</taxon>
        <taxon>Pseudomonadota</taxon>
        <taxon>Gammaproteobacteria</taxon>
        <taxon>Cellvibrionales</taxon>
        <taxon>Cellvibrionaceae</taxon>
        <taxon>Marinagarivorans</taxon>
    </lineage>
</organism>
<dbReference type="Gene3D" id="3.60.10.10">
    <property type="entry name" value="Endonuclease/exonuclease/phosphatase"/>
    <property type="match status" value="1"/>
</dbReference>
<evidence type="ECO:0000256" key="2">
    <source>
        <dbReference type="SAM" id="Phobius"/>
    </source>
</evidence>
<dbReference type="EMBL" id="AP023086">
    <property type="protein sequence ID" value="BCD97903.1"/>
    <property type="molecule type" value="Genomic_DNA"/>
</dbReference>
<protein>
    <recommendedName>
        <fullName evidence="3">Endonuclease/exonuclease/phosphatase domain-containing protein</fullName>
    </recommendedName>
</protein>
<accession>A0AAN1WHV8</accession>
<feature type="transmembrane region" description="Helical" evidence="2">
    <location>
        <begin position="34"/>
        <end position="54"/>
    </location>
</feature>
<feature type="compositionally biased region" description="Polar residues" evidence="1">
    <location>
        <begin position="353"/>
        <end position="362"/>
    </location>
</feature>
<feature type="domain" description="Endonuclease/exonuclease/phosphatase" evidence="3">
    <location>
        <begin position="105"/>
        <end position="312"/>
    </location>
</feature>
<evidence type="ECO:0000313" key="4">
    <source>
        <dbReference type="EMBL" id="BCD97903.1"/>
    </source>
</evidence>
<feature type="compositionally biased region" description="Polar residues" evidence="1">
    <location>
        <begin position="325"/>
        <end position="335"/>
    </location>
</feature>
<dbReference type="KEGG" id="marq:MARGE09_P2104"/>